<dbReference type="SUPFAM" id="SSF55753">
    <property type="entry name" value="Actin depolymerizing proteins"/>
    <property type="match status" value="1"/>
</dbReference>
<reference evidence="4 6" key="1">
    <citation type="submission" date="2019-07" db="EMBL/GenBank/DDBJ databases">
        <title>Draft genome assembly of a fouling barnacle, Amphibalanus amphitrite (Darwin, 1854): The first reference genome for Thecostraca.</title>
        <authorList>
            <person name="Kim W."/>
        </authorList>
    </citation>
    <scope>NUCLEOTIDE SEQUENCE [LARGE SCALE GENOMIC DNA]</scope>
    <source>
        <strain evidence="4">SNU_AA5</strain>
        <tissue evidence="4">Soma without cirri and trophi</tissue>
    </source>
</reference>
<sequence length="148" mass="16653">MASGVSVSDACKTVFDEVKKAKKHRYVVFVIKDDTLIDVEAIGDRDASYEDYVADIQKAGKGMCRYGLFDYEYLHTVQGAAEPTKKQKLFLMLWCPDEAKIKAKMLYSSSFDALKKSLTGVAKYVEATDSSEISREEVENKLRANDRS</sequence>
<evidence type="ECO:0000313" key="5">
    <source>
        <dbReference type="EMBL" id="KAF0307330.1"/>
    </source>
</evidence>
<dbReference type="SMART" id="SM00102">
    <property type="entry name" value="ADF"/>
    <property type="match status" value="1"/>
</dbReference>
<dbReference type="GO" id="GO:0015629">
    <property type="term" value="C:actin cytoskeleton"/>
    <property type="evidence" value="ECO:0007669"/>
    <property type="project" value="InterPro"/>
</dbReference>
<dbReference type="InterPro" id="IPR029006">
    <property type="entry name" value="ADF-H/Gelsolin-like_dom_sf"/>
</dbReference>
<evidence type="ECO:0000259" key="3">
    <source>
        <dbReference type="PROSITE" id="PS51263"/>
    </source>
</evidence>
<accession>A0A6A4V3P3</accession>
<dbReference type="EMBL" id="VIIS01002170">
    <property type="protein sequence ID" value="KAF0287739.1"/>
    <property type="molecule type" value="Genomic_DNA"/>
</dbReference>
<protein>
    <submittedName>
        <fullName evidence="4">Cofilin/actin-depolymerizing factor</fullName>
    </submittedName>
</protein>
<dbReference type="FunFam" id="3.40.20.10:FF:000044">
    <property type="entry name" value="Cofilin/actin-depolymerizing factor homolog"/>
    <property type="match status" value="1"/>
</dbReference>
<organism evidence="4 6">
    <name type="scientific">Amphibalanus amphitrite</name>
    <name type="common">Striped barnacle</name>
    <name type="synonym">Balanus amphitrite</name>
    <dbReference type="NCBI Taxonomy" id="1232801"/>
    <lineage>
        <taxon>Eukaryota</taxon>
        <taxon>Metazoa</taxon>
        <taxon>Ecdysozoa</taxon>
        <taxon>Arthropoda</taxon>
        <taxon>Crustacea</taxon>
        <taxon>Multicrustacea</taxon>
        <taxon>Cirripedia</taxon>
        <taxon>Thoracica</taxon>
        <taxon>Thoracicalcarea</taxon>
        <taxon>Balanomorpha</taxon>
        <taxon>Balanoidea</taxon>
        <taxon>Balanidae</taxon>
        <taxon>Amphibalaninae</taxon>
        <taxon>Amphibalanus</taxon>
    </lineage>
</organism>
<evidence type="ECO:0000313" key="4">
    <source>
        <dbReference type="EMBL" id="KAF0287739.1"/>
    </source>
</evidence>
<dbReference type="OrthoDB" id="10249245at2759"/>
<keyword evidence="2" id="KW-0009">Actin-binding</keyword>
<dbReference type="InterPro" id="IPR002108">
    <property type="entry name" value="ADF-H"/>
</dbReference>
<evidence type="ECO:0000313" key="6">
    <source>
        <dbReference type="Proteomes" id="UP000440578"/>
    </source>
</evidence>
<dbReference type="InterPro" id="IPR017904">
    <property type="entry name" value="ADF/Cofilin"/>
</dbReference>
<dbReference type="AlphaFoldDB" id="A0A6A4V3P3"/>
<dbReference type="PROSITE" id="PS51263">
    <property type="entry name" value="ADF_H"/>
    <property type="match status" value="1"/>
</dbReference>
<dbReference type="CDD" id="cd11286">
    <property type="entry name" value="ADF_cofilin_like"/>
    <property type="match status" value="1"/>
</dbReference>
<comment type="similarity">
    <text evidence="1">Belongs to the actin-binding proteins ADF family.</text>
</comment>
<dbReference type="Gene3D" id="3.40.20.10">
    <property type="entry name" value="Severin"/>
    <property type="match status" value="1"/>
</dbReference>
<dbReference type="GO" id="GO:0003779">
    <property type="term" value="F:actin binding"/>
    <property type="evidence" value="ECO:0007669"/>
    <property type="project" value="UniProtKB-KW"/>
</dbReference>
<feature type="domain" description="ADF-H" evidence="3">
    <location>
        <begin position="4"/>
        <end position="143"/>
    </location>
</feature>
<gene>
    <name evidence="4" type="primary">tsr_0</name>
    <name evidence="5" type="synonym">tsr_1</name>
    <name evidence="4" type="ORF">FJT64_013858</name>
    <name evidence="5" type="ORF">FJT64_021293</name>
</gene>
<evidence type="ECO:0000256" key="2">
    <source>
        <dbReference type="ARBA" id="ARBA00023203"/>
    </source>
</evidence>
<dbReference type="EMBL" id="VIIS01000584">
    <property type="protein sequence ID" value="KAF0307330.1"/>
    <property type="molecule type" value="Genomic_DNA"/>
</dbReference>
<dbReference type="Proteomes" id="UP000440578">
    <property type="component" value="Unassembled WGS sequence"/>
</dbReference>
<dbReference type="PANTHER" id="PTHR11913">
    <property type="entry name" value="COFILIN-RELATED"/>
    <property type="match status" value="1"/>
</dbReference>
<comment type="caution">
    <text evidence="4">The sequence shown here is derived from an EMBL/GenBank/DDBJ whole genome shotgun (WGS) entry which is preliminary data.</text>
</comment>
<keyword evidence="6" id="KW-1185">Reference proteome</keyword>
<evidence type="ECO:0000256" key="1">
    <source>
        <dbReference type="ARBA" id="ARBA00006844"/>
    </source>
</evidence>
<dbReference type="Pfam" id="PF00241">
    <property type="entry name" value="Cofilin_ADF"/>
    <property type="match status" value="1"/>
</dbReference>
<name>A0A6A4V3P3_AMPAM</name>
<proteinExistence type="inferred from homology"/>
<dbReference type="GO" id="GO:0030042">
    <property type="term" value="P:actin filament depolymerization"/>
    <property type="evidence" value="ECO:0007669"/>
    <property type="project" value="InterPro"/>
</dbReference>